<evidence type="ECO:0000313" key="2">
    <source>
        <dbReference type="Proteomes" id="UP000682843"/>
    </source>
</evidence>
<keyword evidence="2" id="KW-1185">Reference proteome</keyword>
<dbReference type="Proteomes" id="UP000682843">
    <property type="component" value="Chromosome"/>
</dbReference>
<proteinExistence type="predicted"/>
<dbReference type="RefSeq" id="WP_211911551.1">
    <property type="nucleotide sequence ID" value="NZ_CP036498.1"/>
</dbReference>
<sequence length="457" mass="49539">MSFRKDHSLDELAKVGNVAQFVSFSPSTGGAEQQFSRVAGFEPNHAFPTTSDAISALLAASPDGTINLRSFTPDSPRSRDFHYGISSADEATTIVSRLSNEGLFVIANETVDVADGGVSGVIQGGVIEFAPDDTPRCVEKAGTASLPLELGLRILKSVYGFAPDLVDAGRGRLEFSIHPKPRGWRKTHTLMWEYEASDSPPGTSNLVWPNRFSRHIGDKAFGLLVAHAVGLPVPRTSVLARRVAPFTFGAETGSFEVWTRTCPIEQEPGRFTTVKGWIDPFSLLSREDQDGQSIASVLSQSAVKARFSGATITDRDGNAVVEGARGEGDLFMLGQRLPEELPRSVVDDVRVLYAQASRSLGATRFEWVHDGDRVWIVQLHKGATLSDATTLVPGEPARWAVFEVSKGLEALRRFLDDLPADVGVRVEGEIGLTSHVADLLRKARRPARIVRPDLKAA</sequence>
<dbReference type="EMBL" id="CP036498">
    <property type="protein sequence ID" value="QUS38020.1"/>
    <property type="molecule type" value="Genomic_DNA"/>
</dbReference>
<gene>
    <name evidence="1" type="ORF">RPMA_03470</name>
</gene>
<reference evidence="1 2" key="1">
    <citation type="submission" date="2019-02" db="EMBL/GenBank/DDBJ databases">
        <title>Emended description of the genus Rhodopseudomonas and description of Rhodopseudomonas albus sp. nov., a non-phototrophic, heavy-metal-tolerant bacterium isolated from garden soil.</title>
        <authorList>
            <person name="Bao Z."/>
            <person name="Cao W.W."/>
            <person name="Sato Y."/>
            <person name="Nishizawa T."/>
            <person name="Zhao J."/>
            <person name="Guo Y."/>
            <person name="Ohta H."/>
        </authorList>
    </citation>
    <scope>NUCLEOTIDE SEQUENCE [LARGE SCALE GENOMIC DNA]</scope>
    <source>
        <strain evidence="1 2">SK50-23</strain>
    </source>
</reference>
<evidence type="ECO:0000313" key="1">
    <source>
        <dbReference type="EMBL" id="QUS38020.1"/>
    </source>
</evidence>
<protein>
    <submittedName>
        <fullName evidence="1">Uncharacterized protein</fullName>
    </submittedName>
</protein>
<organism evidence="1 2">
    <name type="scientific">Tardiphaga alba</name>
    <dbReference type="NCBI Taxonomy" id="340268"/>
    <lineage>
        <taxon>Bacteria</taxon>
        <taxon>Pseudomonadati</taxon>
        <taxon>Pseudomonadota</taxon>
        <taxon>Alphaproteobacteria</taxon>
        <taxon>Hyphomicrobiales</taxon>
        <taxon>Nitrobacteraceae</taxon>
        <taxon>Tardiphaga</taxon>
    </lineage>
</organism>
<name>A0ABX8A6I5_9BRAD</name>
<accession>A0ABX8A6I5</accession>